<proteinExistence type="predicted"/>
<organism evidence="1 2">
    <name type="scientific">Streptomyces muensis</name>
    <dbReference type="NCBI Taxonomy" id="1077944"/>
    <lineage>
        <taxon>Bacteria</taxon>
        <taxon>Bacillati</taxon>
        <taxon>Actinomycetota</taxon>
        <taxon>Actinomycetes</taxon>
        <taxon>Kitasatosporales</taxon>
        <taxon>Streptomycetaceae</taxon>
        <taxon>Streptomyces</taxon>
    </lineage>
</organism>
<dbReference type="AlphaFoldDB" id="A0A9X1PYH3"/>
<evidence type="ECO:0000313" key="1">
    <source>
        <dbReference type="EMBL" id="MCF1595860.1"/>
    </source>
</evidence>
<accession>A0A9X1PYH3</accession>
<reference evidence="1" key="1">
    <citation type="submission" date="2022-01" db="EMBL/GenBank/DDBJ databases">
        <title>Draft Genome Sequences of Seven Type Strains of the Genus Streptomyces.</title>
        <authorList>
            <person name="Aziz S."/>
            <person name="Coretto E."/>
            <person name="Chronakova A."/>
            <person name="Sproer C."/>
            <person name="Huber K."/>
            <person name="Nouioui I."/>
            <person name="Gross H."/>
        </authorList>
    </citation>
    <scope>NUCLEOTIDE SEQUENCE</scope>
    <source>
        <strain evidence="1">DSM 103493</strain>
    </source>
</reference>
<dbReference type="EMBL" id="JAKEIP010000078">
    <property type="protein sequence ID" value="MCF1595860.1"/>
    <property type="molecule type" value="Genomic_DNA"/>
</dbReference>
<name>A0A9X1PYH3_STRM4</name>
<keyword evidence="2" id="KW-1185">Reference proteome</keyword>
<protein>
    <submittedName>
        <fullName evidence="1">Uncharacterized protein</fullName>
    </submittedName>
</protein>
<gene>
    <name evidence="1" type="ORF">L0P92_20110</name>
</gene>
<sequence length="73" mass="7750">MIAETRSLLPLGTIRDVTSLSAAYVLARLLDTPATGVIAHQHRMFIQLPTGAFAAWPLAARHGCAHVDVALSS</sequence>
<dbReference type="RefSeq" id="WP_234764182.1">
    <property type="nucleotide sequence ID" value="NZ_JAKEIP010000078.1"/>
</dbReference>
<dbReference type="Proteomes" id="UP001139384">
    <property type="component" value="Unassembled WGS sequence"/>
</dbReference>
<comment type="caution">
    <text evidence="1">The sequence shown here is derived from an EMBL/GenBank/DDBJ whole genome shotgun (WGS) entry which is preliminary data.</text>
</comment>
<evidence type="ECO:0000313" key="2">
    <source>
        <dbReference type="Proteomes" id="UP001139384"/>
    </source>
</evidence>